<dbReference type="GO" id="GO:0045892">
    <property type="term" value="P:negative regulation of DNA-templated transcription"/>
    <property type="evidence" value="ECO:0007669"/>
    <property type="project" value="TreeGrafter"/>
</dbReference>
<gene>
    <name evidence="5" type="ORF">HNR12_003655</name>
</gene>
<dbReference type="CDD" id="cd07377">
    <property type="entry name" value="WHTH_GntR"/>
    <property type="match status" value="2"/>
</dbReference>
<proteinExistence type="predicted"/>
<evidence type="ECO:0000256" key="1">
    <source>
        <dbReference type="ARBA" id="ARBA00023015"/>
    </source>
</evidence>
<keyword evidence="3" id="KW-0804">Transcription</keyword>
<evidence type="ECO:0000313" key="5">
    <source>
        <dbReference type="EMBL" id="NYI97378.1"/>
    </source>
</evidence>
<dbReference type="PANTHER" id="PTHR44846">
    <property type="entry name" value="MANNOSYL-D-GLYCERATE TRANSPORT/METABOLISM SYSTEM REPRESSOR MNGR-RELATED"/>
    <property type="match status" value="1"/>
</dbReference>
<dbReference type="RefSeq" id="WP_338119790.1">
    <property type="nucleotide sequence ID" value="NZ_JACCFO010000001.1"/>
</dbReference>
<dbReference type="SMART" id="SM00345">
    <property type="entry name" value="HTH_GNTR"/>
    <property type="match status" value="2"/>
</dbReference>
<feature type="domain" description="HTH gntR-type" evidence="4">
    <location>
        <begin position="97"/>
        <end position="165"/>
    </location>
</feature>
<evidence type="ECO:0000256" key="2">
    <source>
        <dbReference type="ARBA" id="ARBA00023125"/>
    </source>
</evidence>
<dbReference type="Gene3D" id="1.10.10.10">
    <property type="entry name" value="Winged helix-like DNA-binding domain superfamily/Winged helix DNA-binding domain"/>
    <property type="match status" value="2"/>
</dbReference>
<feature type="domain" description="HTH gntR-type" evidence="4">
    <location>
        <begin position="18"/>
        <end position="86"/>
    </location>
</feature>
<keyword evidence="1" id="KW-0805">Transcription regulation</keyword>
<protein>
    <submittedName>
        <fullName evidence="5">DNA-binding GntR family transcriptional regulator</fullName>
    </submittedName>
</protein>
<dbReference type="InterPro" id="IPR050679">
    <property type="entry name" value="Bact_HTH_transcr_reg"/>
</dbReference>
<comment type="caution">
    <text evidence="5">The sequence shown here is derived from an EMBL/GenBank/DDBJ whole genome shotgun (WGS) entry which is preliminary data.</text>
</comment>
<keyword evidence="6" id="KW-1185">Reference proteome</keyword>
<dbReference type="InterPro" id="IPR000524">
    <property type="entry name" value="Tscrpt_reg_HTH_GntR"/>
</dbReference>
<dbReference type="SUPFAM" id="SSF46785">
    <property type="entry name" value="Winged helix' DNA-binding domain"/>
    <property type="match status" value="2"/>
</dbReference>
<dbReference type="InterPro" id="IPR036390">
    <property type="entry name" value="WH_DNA-bd_sf"/>
</dbReference>
<reference evidence="5 6" key="1">
    <citation type="submission" date="2020-07" db="EMBL/GenBank/DDBJ databases">
        <title>Sequencing the genomes of 1000 actinobacteria strains.</title>
        <authorList>
            <person name="Klenk H.-P."/>
        </authorList>
    </citation>
    <scope>NUCLEOTIDE SEQUENCE [LARGE SCALE GENOMIC DNA]</scope>
    <source>
        <strain evidence="5 6">DSM 45927</strain>
    </source>
</reference>
<dbReference type="Proteomes" id="UP000575985">
    <property type="component" value="Unassembled WGS sequence"/>
</dbReference>
<dbReference type="InterPro" id="IPR036388">
    <property type="entry name" value="WH-like_DNA-bd_sf"/>
</dbReference>
<sequence length="170" mass="18047">MSLQSRRFSEVSPRATPWGTYTQIAETLRQRIVSGALEPGAVLPSEAALREEFGVARSTIRRALASLEADKLIKARPGTGRVVCGQGGSAEGASGDLPQYRRIADALRDQITRGDFAAGDALPSESALVHQYGVSRGTARRALVELEASGLVVSLQGKGRFVRGADTPRS</sequence>
<evidence type="ECO:0000313" key="6">
    <source>
        <dbReference type="Proteomes" id="UP000575985"/>
    </source>
</evidence>
<dbReference type="EMBL" id="JACCFO010000001">
    <property type="protein sequence ID" value="NYI97378.1"/>
    <property type="molecule type" value="Genomic_DNA"/>
</dbReference>
<organism evidence="5 6">
    <name type="scientific">Streptomonospora nanhaiensis</name>
    <dbReference type="NCBI Taxonomy" id="1323731"/>
    <lineage>
        <taxon>Bacteria</taxon>
        <taxon>Bacillati</taxon>
        <taxon>Actinomycetota</taxon>
        <taxon>Actinomycetes</taxon>
        <taxon>Streptosporangiales</taxon>
        <taxon>Nocardiopsidaceae</taxon>
        <taxon>Streptomonospora</taxon>
    </lineage>
</organism>
<evidence type="ECO:0000259" key="4">
    <source>
        <dbReference type="PROSITE" id="PS50949"/>
    </source>
</evidence>
<dbReference type="PRINTS" id="PR00035">
    <property type="entry name" value="HTHGNTR"/>
</dbReference>
<dbReference type="PANTHER" id="PTHR44846:SF17">
    <property type="entry name" value="GNTR-FAMILY TRANSCRIPTIONAL REGULATOR"/>
    <property type="match status" value="1"/>
</dbReference>
<accession>A0A853BPK4</accession>
<dbReference type="AlphaFoldDB" id="A0A853BPK4"/>
<dbReference type="GO" id="GO:0003677">
    <property type="term" value="F:DNA binding"/>
    <property type="evidence" value="ECO:0007669"/>
    <property type="project" value="UniProtKB-KW"/>
</dbReference>
<dbReference type="Pfam" id="PF00392">
    <property type="entry name" value="GntR"/>
    <property type="match status" value="2"/>
</dbReference>
<evidence type="ECO:0000256" key="3">
    <source>
        <dbReference type="ARBA" id="ARBA00023163"/>
    </source>
</evidence>
<dbReference type="GO" id="GO:0003700">
    <property type="term" value="F:DNA-binding transcription factor activity"/>
    <property type="evidence" value="ECO:0007669"/>
    <property type="project" value="InterPro"/>
</dbReference>
<keyword evidence="2 5" id="KW-0238">DNA-binding</keyword>
<dbReference type="PROSITE" id="PS50949">
    <property type="entry name" value="HTH_GNTR"/>
    <property type="match status" value="2"/>
</dbReference>
<name>A0A853BPK4_9ACTN</name>